<dbReference type="EMBL" id="SRZB01000025">
    <property type="protein sequence ID" value="TGX97842.1"/>
    <property type="molecule type" value="Genomic_DNA"/>
</dbReference>
<accession>A0AC61QYB3</accession>
<evidence type="ECO:0000313" key="1">
    <source>
        <dbReference type="EMBL" id="TGX97842.1"/>
    </source>
</evidence>
<gene>
    <name evidence="1" type="ORF">E5357_10910</name>
</gene>
<evidence type="ECO:0000313" key="2">
    <source>
        <dbReference type="Proteomes" id="UP000307720"/>
    </source>
</evidence>
<keyword evidence="2" id="KW-1185">Reference proteome</keyword>
<dbReference type="Proteomes" id="UP000307720">
    <property type="component" value="Unassembled WGS sequence"/>
</dbReference>
<name>A0AC61QYB3_9FIRM</name>
<protein>
    <submittedName>
        <fullName evidence="1">Uncharacterized protein</fullName>
    </submittedName>
</protein>
<reference evidence="1" key="1">
    <citation type="submission" date="2019-04" db="EMBL/GenBank/DDBJ databases">
        <title>Microbes associate with the intestines of laboratory mice.</title>
        <authorList>
            <person name="Navarre W."/>
            <person name="Wong E."/>
            <person name="Huang K."/>
            <person name="Tropini C."/>
            <person name="Ng K."/>
            <person name="Yu B."/>
        </authorList>
    </citation>
    <scope>NUCLEOTIDE SEQUENCE</scope>
    <source>
        <strain evidence="1">NM72_1-8</strain>
    </source>
</reference>
<organism evidence="1 2">
    <name type="scientific">Hominisplanchenecus murintestinalis</name>
    <dbReference type="NCBI Taxonomy" id="2941517"/>
    <lineage>
        <taxon>Bacteria</taxon>
        <taxon>Bacillati</taxon>
        <taxon>Bacillota</taxon>
        <taxon>Clostridia</taxon>
        <taxon>Lachnospirales</taxon>
        <taxon>Lachnospiraceae</taxon>
        <taxon>Hominisplanchenecus</taxon>
    </lineage>
</organism>
<sequence length="60" mass="6753">MKTEIEYPNGRSCISYNRKGHSTFAVFILSIFIGIRRRAFSDVGCRSPPFPSALVKQQSS</sequence>
<comment type="caution">
    <text evidence="1">The sequence shown here is derived from an EMBL/GenBank/DDBJ whole genome shotgun (WGS) entry which is preliminary data.</text>
</comment>
<proteinExistence type="predicted"/>